<sequence>MALKNIIGIDHAVVMVRDLDKAAENYRQLGFTLSPRGTHSAHMGTGNYTIMFDPDYMELLGVLVATEHNAPARAFVDRHGEGIERIAFTAIDSAAGAEEIRARGLTPIGPTDFERPVTLPDGTISAAKFRTFMWPTAEAPGGVRIFACQHKTRETVWIPELMKHANAAKRIRQTLIATPEPAQDAAHLGRLIDREPKAEADGAVAVPSGGDRADFVYLTLEQLGKRYPGVPLTGLSARGGAALVLVSGDLAATEKALGPAALRSGAAICVPPAKANGTLLAFVAG</sequence>
<dbReference type="Gene3D" id="3.10.180.10">
    <property type="entry name" value="2,3-Dihydroxybiphenyl 1,2-Dioxygenase, domain 1"/>
    <property type="match status" value="1"/>
</dbReference>
<proteinExistence type="predicted"/>
<dbReference type="EMBL" id="JRPN01000014">
    <property type="protein sequence ID" value="KGT79158.1"/>
    <property type="molecule type" value="Genomic_DNA"/>
</dbReference>
<gene>
    <name evidence="2" type="ORF">MA20_17630</name>
</gene>
<comment type="caution">
    <text evidence="2">The sequence shown here is derived from an EMBL/GenBank/DDBJ whole genome shotgun (WGS) entry which is preliminary data.</text>
</comment>
<dbReference type="eggNOG" id="COG0346">
    <property type="taxonomic scope" value="Bacteria"/>
</dbReference>
<dbReference type="PANTHER" id="PTHR40265">
    <property type="entry name" value="BLL2707 PROTEIN"/>
    <property type="match status" value="1"/>
</dbReference>
<dbReference type="STRING" id="375.BKD09_RS37350"/>
<name>A0A0A3YZT9_BRAJP</name>
<dbReference type="Proteomes" id="UP000030377">
    <property type="component" value="Unassembled WGS sequence"/>
</dbReference>
<dbReference type="AlphaFoldDB" id="A0A0A3YZT9"/>
<evidence type="ECO:0000313" key="3">
    <source>
        <dbReference type="Proteomes" id="UP000030377"/>
    </source>
</evidence>
<feature type="domain" description="VOC" evidence="1">
    <location>
        <begin position="8"/>
        <end position="150"/>
    </location>
</feature>
<organism evidence="2 3">
    <name type="scientific">Bradyrhizobium japonicum</name>
    <dbReference type="NCBI Taxonomy" id="375"/>
    <lineage>
        <taxon>Bacteria</taxon>
        <taxon>Pseudomonadati</taxon>
        <taxon>Pseudomonadota</taxon>
        <taxon>Alphaproteobacteria</taxon>
        <taxon>Hyphomicrobiales</taxon>
        <taxon>Nitrobacteraceae</taxon>
        <taxon>Bradyrhizobium</taxon>
    </lineage>
</organism>
<reference evidence="2 3" key="1">
    <citation type="submission" date="2014-09" db="EMBL/GenBank/DDBJ databases">
        <title>Draft genome of Bradyrhizobium japonicum Is-34.</title>
        <authorList>
            <person name="Tsurumaru H."/>
            <person name="Yamakawa T."/>
            <person name="Hashimoto S."/>
            <person name="Okizaki K."/>
            <person name="Kanesaki Y."/>
            <person name="Yoshikawa H."/>
            <person name="Yajima S."/>
        </authorList>
    </citation>
    <scope>NUCLEOTIDE SEQUENCE [LARGE SCALE GENOMIC DNA]</scope>
    <source>
        <strain evidence="2 3">Is-34</strain>
    </source>
</reference>
<protein>
    <recommendedName>
        <fullName evidence="1">VOC domain-containing protein</fullName>
    </recommendedName>
</protein>
<dbReference type="InterPro" id="IPR029068">
    <property type="entry name" value="Glyas_Bleomycin-R_OHBP_Dase"/>
</dbReference>
<dbReference type="InterPro" id="IPR037523">
    <property type="entry name" value="VOC_core"/>
</dbReference>
<dbReference type="InterPro" id="IPR025870">
    <property type="entry name" value="Glyoxalase-like_dom"/>
</dbReference>
<dbReference type="RefSeq" id="WP_028156947.1">
    <property type="nucleotide sequence ID" value="NZ_JANUDC010000001.1"/>
</dbReference>
<dbReference type="SUPFAM" id="SSF54593">
    <property type="entry name" value="Glyoxalase/Bleomycin resistance protein/Dihydroxybiphenyl dioxygenase"/>
    <property type="match status" value="1"/>
</dbReference>
<dbReference type="PROSITE" id="PS51819">
    <property type="entry name" value="VOC"/>
    <property type="match status" value="1"/>
</dbReference>
<accession>A0A0A3YZT9</accession>
<evidence type="ECO:0000259" key="1">
    <source>
        <dbReference type="PROSITE" id="PS51819"/>
    </source>
</evidence>
<dbReference type="PANTHER" id="PTHR40265:SF1">
    <property type="entry name" value="GLYOXALASE-LIKE DOMAIN-CONTAINING PROTEIN"/>
    <property type="match status" value="1"/>
</dbReference>
<dbReference type="Pfam" id="PF13468">
    <property type="entry name" value="Glyoxalase_3"/>
    <property type="match status" value="1"/>
</dbReference>
<evidence type="ECO:0000313" key="2">
    <source>
        <dbReference type="EMBL" id="KGT79158.1"/>
    </source>
</evidence>